<dbReference type="EMBL" id="JAPHNI010000400">
    <property type="protein sequence ID" value="KAJ8111500.1"/>
    <property type="molecule type" value="Genomic_DNA"/>
</dbReference>
<sequence>MIRTPYLNWYGKGFRLRAAITIACQMAFVLFGYDQGVFSGIVGNADFLDTFNHPSPALEGIIVSIYNLGCFSGCILTFMYAETTGRKLAMWIAMVWIIVGAVLQTTAFSVPHIMIARFLTGIGTGIETSTVPMYQSELCEANKRGRLVASEPLFVGVGIVIAYWFDYGMSFVPGSIAWRLPIACQMIFAFVVIVLVFGLPESPRYLYKHGCHEEALKILCDVYDGTPEDEKIAKENREVIEALRIEEETGEYRWSQLLKRDKVQTGRRVLLAYGAQFMNQMGGINLVVYYITSVLQLNVGLDRNLSLLLGGVINMMFFFGSLYPTFTLDKTGRRKPMMWGSFGCGMSMLMIAILLSFQVRGPDDPIAKATSSASVAFFFTYMLSFGATMNCVPWVYVPEVLPLHVRAKGTAVGISANWLWNFFVVMITPTLLNSLAWKGYLIFMCLNFSFIPLVYFCYPETANLTLEEVDWLFYEGDVVKRSRRVAKLGWENAEGVQPDGGVLETGSVGSKHSEGKEVGAEKREYGSRNALESPLTVALHLTPPYDTSHASHILAIILSYTHLKSSWVTIKHSESMMWRLPVLDKSNDVKAIVTIVVNFTALRPILCAWTEDLRGNLPRLKDIQERTAKRGMVWKERKKLLPGTWFTTRNDRLTQGAQMTPKSFWKHSDGVQDKGEEKQEENAKKEREYSVPWSGWYHKLLHSPIPAYGLVIEFNIRAEVLCVPLRFSSS</sequence>
<protein>
    <submittedName>
        <fullName evidence="1">Uncharacterized protein</fullName>
    </submittedName>
</protein>
<organism evidence="1 2">
    <name type="scientific">Boeremia exigua</name>
    <dbReference type="NCBI Taxonomy" id="749465"/>
    <lineage>
        <taxon>Eukaryota</taxon>
        <taxon>Fungi</taxon>
        <taxon>Dikarya</taxon>
        <taxon>Ascomycota</taxon>
        <taxon>Pezizomycotina</taxon>
        <taxon>Dothideomycetes</taxon>
        <taxon>Pleosporomycetidae</taxon>
        <taxon>Pleosporales</taxon>
        <taxon>Pleosporineae</taxon>
        <taxon>Didymellaceae</taxon>
        <taxon>Boeremia</taxon>
    </lineage>
</organism>
<reference evidence="1" key="1">
    <citation type="submission" date="2022-11" db="EMBL/GenBank/DDBJ databases">
        <title>Genome Sequence of Boeremia exigua.</title>
        <authorList>
            <person name="Buettner E."/>
        </authorList>
    </citation>
    <scope>NUCLEOTIDE SEQUENCE</scope>
    <source>
        <strain evidence="1">CU02</strain>
    </source>
</reference>
<name>A0ACC2I8M5_9PLEO</name>
<accession>A0ACC2I8M5</accession>
<dbReference type="Proteomes" id="UP001153331">
    <property type="component" value="Unassembled WGS sequence"/>
</dbReference>
<comment type="caution">
    <text evidence="1">The sequence shown here is derived from an EMBL/GenBank/DDBJ whole genome shotgun (WGS) entry which is preliminary data.</text>
</comment>
<evidence type="ECO:0000313" key="1">
    <source>
        <dbReference type="EMBL" id="KAJ8111500.1"/>
    </source>
</evidence>
<evidence type="ECO:0000313" key="2">
    <source>
        <dbReference type="Proteomes" id="UP001153331"/>
    </source>
</evidence>
<keyword evidence="2" id="KW-1185">Reference proteome</keyword>
<gene>
    <name evidence="1" type="ORF">OPT61_g5916</name>
</gene>
<proteinExistence type="predicted"/>